<feature type="domain" description="Aminotransferase class I/classII large" evidence="4">
    <location>
        <begin position="58"/>
        <end position="338"/>
    </location>
</feature>
<keyword evidence="3" id="KW-0032">Aminotransferase</keyword>
<dbReference type="Gene3D" id="3.90.1150.10">
    <property type="entry name" value="Aspartate Aminotransferase, domain 1"/>
    <property type="match status" value="1"/>
</dbReference>
<evidence type="ECO:0000313" key="6">
    <source>
        <dbReference type="Proteomes" id="UP001161389"/>
    </source>
</evidence>
<comment type="cofactor">
    <cofactor evidence="1 3">
        <name>pyridoxal 5'-phosphate</name>
        <dbReference type="ChEBI" id="CHEBI:597326"/>
    </cofactor>
</comment>
<evidence type="ECO:0000313" key="5">
    <source>
        <dbReference type="EMBL" id="GLQ29999.1"/>
    </source>
</evidence>
<dbReference type="SUPFAM" id="SSF53383">
    <property type="entry name" value="PLP-dependent transferases"/>
    <property type="match status" value="1"/>
</dbReference>
<protein>
    <recommendedName>
        <fullName evidence="3">Aminotransferase</fullName>
        <ecNumber evidence="3">2.6.1.-</ecNumber>
    </recommendedName>
</protein>
<keyword evidence="2" id="KW-0663">Pyridoxal phosphate</keyword>
<gene>
    <name evidence="5" type="ORF">GCM10007876_04770</name>
</gene>
<dbReference type="EC" id="2.6.1.-" evidence="3"/>
<dbReference type="PANTHER" id="PTHR42885">
    <property type="entry name" value="HISTIDINOL-PHOSPHATE AMINOTRANSFERASE-RELATED"/>
    <property type="match status" value="1"/>
</dbReference>
<dbReference type="InterPro" id="IPR004839">
    <property type="entry name" value="Aminotransferase_I/II_large"/>
</dbReference>
<name>A0AA37W6K3_9GAMM</name>
<dbReference type="Proteomes" id="UP001161389">
    <property type="component" value="Unassembled WGS sequence"/>
</dbReference>
<reference evidence="5" key="2">
    <citation type="submission" date="2023-01" db="EMBL/GenBank/DDBJ databases">
        <title>Draft genome sequence of Litoribrevibacter albus strain NBRC 110071.</title>
        <authorList>
            <person name="Sun Q."/>
            <person name="Mori K."/>
        </authorList>
    </citation>
    <scope>NUCLEOTIDE SEQUENCE</scope>
    <source>
        <strain evidence="5">NBRC 110071</strain>
    </source>
</reference>
<dbReference type="InterPro" id="IPR015421">
    <property type="entry name" value="PyrdxlP-dep_Trfase_major"/>
</dbReference>
<comment type="similarity">
    <text evidence="3">Belongs to the class-I pyridoxal-phosphate-dependent aminotransferase family.</text>
</comment>
<dbReference type="AlphaFoldDB" id="A0AA37W6K3"/>
<dbReference type="PANTHER" id="PTHR42885:SF1">
    <property type="entry name" value="THREONINE-PHOSPHATE DECARBOXYLASE"/>
    <property type="match status" value="1"/>
</dbReference>
<dbReference type="RefSeq" id="WP_284378337.1">
    <property type="nucleotide sequence ID" value="NZ_BSNM01000003.1"/>
</dbReference>
<dbReference type="CDD" id="cd00609">
    <property type="entry name" value="AAT_like"/>
    <property type="match status" value="1"/>
</dbReference>
<organism evidence="5 6">
    <name type="scientific">Litoribrevibacter albus</name>
    <dbReference type="NCBI Taxonomy" id="1473156"/>
    <lineage>
        <taxon>Bacteria</taxon>
        <taxon>Pseudomonadati</taxon>
        <taxon>Pseudomonadota</taxon>
        <taxon>Gammaproteobacteria</taxon>
        <taxon>Oceanospirillales</taxon>
        <taxon>Oceanospirillaceae</taxon>
        <taxon>Litoribrevibacter</taxon>
    </lineage>
</organism>
<dbReference type="Pfam" id="PF00155">
    <property type="entry name" value="Aminotran_1_2"/>
    <property type="match status" value="1"/>
</dbReference>
<dbReference type="InterPro" id="IPR004838">
    <property type="entry name" value="NHTrfase_class1_PyrdxlP-BS"/>
</dbReference>
<dbReference type="InterPro" id="IPR015422">
    <property type="entry name" value="PyrdxlP-dep_Trfase_small"/>
</dbReference>
<accession>A0AA37W6K3</accession>
<dbReference type="Gene3D" id="3.40.640.10">
    <property type="entry name" value="Type I PLP-dependent aspartate aminotransferase-like (Major domain)"/>
    <property type="match status" value="1"/>
</dbReference>
<evidence type="ECO:0000256" key="2">
    <source>
        <dbReference type="ARBA" id="ARBA00022898"/>
    </source>
</evidence>
<proteinExistence type="inferred from homology"/>
<dbReference type="PROSITE" id="PS00105">
    <property type="entry name" value="AA_TRANSFER_CLASS_1"/>
    <property type="match status" value="1"/>
</dbReference>
<dbReference type="InterPro" id="IPR015424">
    <property type="entry name" value="PyrdxlP-dep_Trfase"/>
</dbReference>
<reference evidence="5" key="1">
    <citation type="journal article" date="2014" name="Int. J. Syst. Evol. Microbiol.">
        <title>Complete genome sequence of Corynebacterium casei LMG S-19264T (=DSM 44701T), isolated from a smear-ripened cheese.</title>
        <authorList>
            <consortium name="US DOE Joint Genome Institute (JGI-PGF)"/>
            <person name="Walter F."/>
            <person name="Albersmeier A."/>
            <person name="Kalinowski J."/>
            <person name="Ruckert C."/>
        </authorList>
    </citation>
    <scope>NUCLEOTIDE SEQUENCE</scope>
    <source>
        <strain evidence="5">NBRC 110071</strain>
    </source>
</reference>
<keyword evidence="6" id="KW-1185">Reference proteome</keyword>
<comment type="caution">
    <text evidence="5">The sequence shown here is derived from an EMBL/GenBank/DDBJ whole genome shotgun (WGS) entry which is preliminary data.</text>
</comment>
<evidence type="ECO:0000256" key="1">
    <source>
        <dbReference type="ARBA" id="ARBA00001933"/>
    </source>
</evidence>
<evidence type="ECO:0000256" key="3">
    <source>
        <dbReference type="RuleBase" id="RU000481"/>
    </source>
</evidence>
<dbReference type="GO" id="GO:0030170">
    <property type="term" value="F:pyridoxal phosphate binding"/>
    <property type="evidence" value="ECO:0007669"/>
    <property type="project" value="InterPro"/>
</dbReference>
<keyword evidence="3" id="KW-0808">Transferase</keyword>
<dbReference type="GO" id="GO:0008483">
    <property type="term" value="F:transaminase activity"/>
    <property type="evidence" value="ECO:0007669"/>
    <property type="project" value="UniProtKB-KW"/>
</dbReference>
<dbReference type="EMBL" id="BSNM01000003">
    <property type="protein sequence ID" value="GLQ29999.1"/>
    <property type="molecule type" value="Genomic_DNA"/>
</dbReference>
<evidence type="ECO:0000259" key="4">
    <source>
        <dbReference type="Pfam" id="PF00155"/>
    </source>
</evidence>
<sequence>MKDKSSFTPLHGGNLIAASEHYGIPVEQWIDLSTGMNPEPYPVGDIPLSVFTELPYLKPEFLSAAATYYGSDNFVAVSGSQSAIQALPLLLPTLPVLLPSVGYQEHAKSWQTTHQTHFYPSLTIEEQTGFIETSLAENSSQHLVVINPNNPTGVKLSPEVLLAWASRLTNGGCLIVDEAFMDLTPDHSLLNRAIPENVIVLRSFGKFFGLAGIRLGFVFASQELRAQLEQTLGLWQVNGPAQYIASQALVDVEWQHRACEQIAQMQVHTQNALMPLYDAYQPIVLNDSGLFISWLMKTELAVLLADKLAQQGILIRRIECSDDQSILRFGLLTQDQTIAVAIHCYDDPVL</sequence>